<dbReference type="FunFam" id="1.10.287.280:FF:000001">
    <property type="entry name" value="DNA-directed RNA polymerase"/>
    <property type="match status" value="1"/>
</dbReference>
<keyword evidence="4" id="KW-0808">Transferase</keyword>
<dbReference type="PROSITE" id="PS00900">
    <property type="entry name" value="RNA_POL_PHAGE_1"/>
    <property type="match status" value="1"/>
</dbReference>
<evidence type="ECO:0000256" key="4">
    <source>
        <dbReference type="ARBA" id="ARBA00022679"/>
    </source>
</evidence>
<dbReference type="Gene3D" id="1.10.287.280">
    <property type="match status" value="1"/>
</dbReference>
<keyword evidence="3 11" id="KW-0240">DNA-directed RNA polymerase</keyword>
<dbReference type="Gene3D" id="1.10.1320.10">
    <property type="entry name" value="DNA-directed RNA polymerase, N-terminal domain"/>
    <property type="match status" value="1"/>
</dbReference>
<evidence type="ECO:0000256" key="8">
    <source>
        <dbReference type="ARBA" id="ARBA00048552"/>
    </source>
</evidence>
<evidence type="ECO:0000256" key="9">
    <source>
        <dbReference type="PROSITE-ProRule" id="PRU00708"/>
    </source>
</evidence>
<feature type="domain" description="DNA-directed RNA polymerase N-terminal" evidence="10">
    <location>
        <begin position="313"/>
        <end position="551"/>
    </location>
</feature>
<accession>A0A5N5T997</accession>
<keyword evidence="5" id="KW-0548">Nucleotidyltransferase</keyword>
<dbReference type="GO" id="GO:0003899">
    <property type="term" value="F:DNA-directed RNA polymerase activity"/>
    <property type="evidence" value="ECO:0007669"/>
    <property type="project" value="UniProtKB-EC"/>
</dbReference>
<comment type="similarity">
    <text evidence="1">Belongs to the phage and mitochondrial RNA polymerase family.</text>
</comment>
<comment type="caution">
    <text evidence="11">The sequence shown here is derived from an EMBL/GenBank/DDBJ whole genome shotgun (WGS) entry which is preliminary data.</text>
</comment>
<dbReference type="InterPro" id="IPR029262">
    <property type="entry name" value="RPOL_N"/>
</dbReference>
<evidence type="ECO:0000313" key="11">
    <source>
        <dbReference type="EMBL" id="KAB7502618.1"/>
    </source>
</evidence>
<evidence type="ECO:0000259" key="10">
    <source>
        <dbReference type="SMART" id="SM01311"/>
    </source>
</evidence>
<dbReference type="GO" id="GO:0034245">
    <property type="term" value="C:mitochondrial DNA-directed RNA polymerase complex"/>
    <property type="evidence" value="ECO:0007669"/>
    <property type="project" value="TreeGrafter"/>
</dbReference>
<comment type="catalytic activity">
    <reaction evidence="8">
        <text>RNA(n) + a ribonucleoside 5'-triphosphate = RNA(n+1) + diphosphate</text>
        <dbReference type="Rhea" id="RHEA:21248"/>
        <dbReference type="Rhea" id="RHEA-COMP:14527"/>
        <dbReference type="Rhea" id="RHEA-COMP:17342"/>
        <dbReference type="ChEBI" id="CHEBI:33019"/>
        <dbReference type="ChEBI" id="CHEBI:61557"/>
        <dbReference type="ChEBI" id="CHEBI:140395"/>
        <dbReference type="EC" id="2.7.7.6"/>
    </reaction>
</comment>
<dbReference type="GO" id="GO:0001018">
    <property type="term" value="F:mitochondrial promoter sequence-specific DNA binding"/>
    <property type="evidence" value="ECO:0007669"/>
    <property type="project" value="TreeGrafter"/>
</dbReference>
<dbReference type="PANTHER" id="PTHR10102">
    <property type="entry name" value="DNA-DIRECTED RNA POLYMERASE, MITOCHONDRIAL"/>
    <property type="match status" value="1"/>
</dbReference>
<dbReference type="Proteomes" id="UP000326759">
    <property type="component" value="Unassembled WGS sequence"/>
</dbReference>
<dbReference type="AlphaFoldDB" id="A0A5N5T997"/>
<evidence type="ECO:0000256" key="6">
    <source>
        <dbReference type="ARBA" id="ARBA00022946"/>
    </source>
</evidence>
<gene>
    <name evidence="11" type="primary">POLRMT_0</name>
    <name evidence="11" type="ORF">Anas_11954</name>
</gene>
<dbReference type="SMART" id="SM01311">
    <property type="entry name" value="RPOL_N"/>
    <property type="match status" value="1"/>
</dbReference>
<keyword evidence="6" id="KW-0809">Transit peptide</keyword>
<dbReference type="InterPro" id="IPR046950">
    <property type="entry name" value="DNA-dir_Rpol_C_phage-type"/>
</dbReference>
<dbReference type="InterPro" id="IPR002092">
    <property type="entry name" value="DNA-dir_Rpol_phage-type"/>
</dbReference>
<evidence type="ECO:0000256" key="3">
    <source>
        <dbReference type="ARBA" id="ARBA00022478"/>
    </source>
</evidence>
<keyword evidence="7" id="KW-0804">Transcription</keyword>
<dbReference type="EC" id="2.7.7.6" evidence="2"/>
<evidence type="ECO:0000256" key="5">
    <source>
        <dbReference type="ARBA" id="ARBA00022695"/>
    </source>
</evidence>
<sequence>MASRFLRTSYIVARCSFCQKVSKTTVQGINFSSNHCYSISVSSKSSNDEKLKIKKKEQSSSNVSRGNIFNAVNKTTFYETENAEEISILNEQNLETKNISKDLFNKKIQKIRNQTFNHSLASYISVCIHSGLYNTAFTTFKHFKNLEKNSDTSESLSLKTYNEVLKGIANQGDLQKMKEVLVCLEDSSLKPDYNTIAYCLACLGRSENTPSVIEEIKSIFELMEKHKMSVDEILGKAYFPPDTLEWCLQAIERVTPNVKDELQTLNSSKDYILKENCYQNKLVNKLNSTIFTNQGKSPAEGVIPPDKLPEMIQSQIDNELKGYIEIPLINTKENMKAHEEEKKLWREWNEDWRKNLAQKLENYNTLMGKSFANSESVRINEFPYLKVLNNEDIVELLLQEVRIICSSLGSKTYNEMAYDLGHKFFNQFQIRYKENARIFPVLREAYEKYCYWYLLRSDPDASSNPRVEWNSILTKENSTSKWKDNPMEWPYTVKLAIGHKLYKFIFESVRVWRTGESPKLVSPKYQHLHWLEEGEMPKVYPVMDTLNAHGSIPWKINCNMLDIIIEYRDSIFWMPHCIDFRGRCHPIGRNFNYFLPDVYRSFLNFAQGKKLGKDGLTWLKLHLCNLTGMVKLSSIEDRIKFVDKMMDEITDSAKNPLHGKKWWKRCGQPWQTLAACKELVAALESECPEEYVSHLPIYQDGSCNALQHYAALMKNKEAAAYVNLSPSDTPQDLYSRIAELMNDIRKKGCQRRSRSGLSIGGLVRQETYKASV</sequence>
<keyword evidence="12" id="KW-1185">Reference proteome</keyword>
<dbReference type="PANTHER" id="PTHR10102:SF0">
    <property type="entry name" value="DNA-DIRECTED RNA POLYMERASE, MITOCHONDRIAL"/>
    <property type="match status" value="1"/>
</dbReference>
<reference evidence="11 12" key="1">
    <citation type="journal article" date="2019" name="PLoS Biol.">
        <title>Sex chromosomes control vertical transmission of feminizing Wolbachia symbionts in an isopod.</title>
        <authorList>
            <person name="Becking T."/>
            <person name="Chebbi M.A."/>
            <person name="Giraud I."/>
            <person name="Moumen B."/>
            <person name="Laverre T."/>
            <person name="Caubet Y."/>
            <person name="Peccoud J."/>
            <person name="Gilbert C."/>
            <person name="Cordaux R."/>
        </authorList>
    </citation>
    <scope>NUCLEOTIDE SEQUENCE [LARGE SCALE GENOMIC DNA]</scope>
    <source>
        <strain evidence="11">ANa2</strain>
        <tissue evidence="11">Whole body excluding digestive tract and cuticle</tissue>
    </source>
</reference>
<dbReference type="InterPro" id="IPR011990">
    <property type="entry name" value="TPR-like_helical_dom_sf"/>
</dbReference>
<dbReference type="InterPro" id="IPR002885">
    <property type="entry name" value="PPR_rpt"/>
</dbReference>
<feature type="repeat" description="PPR" evidence="9">
    <location>
        <begin position="157"/>
        <end position="191"/>
    </location>
</feature>
<evidence type="ECO:0000256" key="7">
    <source>
        <dbReference type="ARBA" id="ARBA00023163"/>
    </source>
</evidence>
<organism evidence="11 12">
    <name type="scientific">Armadillidium nasatum</name>
    <dbReference type="NCBI Taxonomy" id="96803"/>
    <lineage>
        <taxon>Eukaryota</taxon>
        <taxon>Metazoa</taxon>
        <taxon>Ecdysozoa</taxon>
        <taxon>Arthropoda</taxon>
        <taxon>Crustacea</taxon>
        <taxon>Multicrustacea</taxon>
        <taxon>Malacostraca</taxon>
        <taxon>Eumalacostraca</taxon>
        <taxon>Peracarida</taxon>
        <taxon>Isopoda</taxon>
        <taxon>Oniscidea</taxon>
        <taxon>Crinocheta</taxon>
        <taxon>Armadillidiidae</taxon>
        <taxon>Armadillidium</taxon>
    </lineage>
</organism>
<dbReference type="OrthoDB" id="276422at2759"/>
<name>A0A5N5T997_9CRUS</name>
<dbReference type="GO" id="GO:0071897">
    <property type="term" value="P:DNA biosynthetic process"/>
    <property type="evidence" value="ECO:0007669"/>
    <property type="project" value="UniProtKB-ARBA"/>
</dbReference>
<protein>
    <recommendedName>
        <fullName evidence="2">DNA-directed RNA polymerase</fullName>
        <ecNumber evidence="2">2.7.7.6</ecNumber>
    </recommendedName>
</protein>
<dbReference type="Gene3D" id="1.25.40.10">
    <property type="entry name" value="Tetratricopeptide repeat domain"/>
    <property type="match status" value="1"/>
</dbReference>
<dbReference type="InterPro" id="IPR037159">
    <property type="entry name" value="RNA_POL_N_sf"/>
</dbReference>
<dbReference type="InterPro" id="IPR043502">
    <property type="entry name" value="DNA/RNA_pol_sf"/>
</dbReference>
<dbReference type="SUPFAM" id="SSF56672">
    <property type="entry name" value="DNA/RNA polymerases"/>
    <property type="match status" value="1"/>
</dbReference>
<evidence type="ECO:0000256" key="1">
    <source>
        <dbReference type="ARBA" id="ARBA00009493"/>
    </source>
</evidence>
<evidence type="ECO:0000256" key="2">
    <source>
        <dbReference type="ARBA" id="ARBA00012418"/>
    </source>
</evidence>
<dbReference type="PROSITE" id="PS51375">
    <property type="entry name" value="PPR"/>
    <property type="match status" value="1"/>
</dbReference>
<dbReference type="Pfam" id="PF14700">
    <property type="entry name" value="RPOL_N"/>
    <property type="match status" value="1"/>
</dbReference>
<dbReference type="GO" id="GO:0006390">
    <property type="term" value="P:mitochondrial transcription"/>
    <property type="evidence" value="ECO:0007669"/>
    <property type="project" value="TreeGrafter"/>
</dbReference>
<dbReference type="Pfam" id="PF00940">
    <property type="entry name" value="RNA_pol"/>
    <property type="match status" value="1"/>
</dbReference>
<dbReference type="EMBL" id="SEYY01007119">
    <property type="protein sequence ID" value="KAB7502618.1"/>
    <property type="molecule type" value="Genomic_DNA"/>
</dbReference>
<proteinExistence type="inferred from homology"/>
<evidence type="ECO:0000313" key="12">
    <source>
        <dbReference type="Proteomes" id="UP000326759"/>
    </source>
</evidence>